<feature type="transmembrane region" description="Helical" evidence="4">
    <location>
        <begin position="54"/>
        <end position="77"/>
    </location>
</feature>
<dbReference type="EC" id="1.1.5.2" evidence="6"/>
<dbReference type="AlphaFoldDB" id="A0A2A7UT75"/>
<evidence type="ECO:0000313" key="6">
    <source>
        <dbReference type="EMBL" id="PEH88361.1"/>
    </source>
</evidence>
<evidence type="ECO:0000256" key="3">
    <source>
        <dbReference type="ARBA" id="ARBA00023002"/>
    </source>
</evidence>
<dbReference type="SUPFAM" id="SSF50998">
    <property type="entry name" value="Quinoprotein alcohol dehydrogenase-like"/>
    <property type="match status" value="1"/>
</dbReference>
<comment type="similarity">
    <text evidence="2">Belongs to the bacterial PQQ dehydrogenase family.</text>
</comment>
<dbReference type="Pfam" id="PF01011">
    <property type="entry name" value="PQQ"/>
    <property type="match status" value="1"/>
</dbReference>
<sequence length="806" mass="86842">MRALTLLLLAILGIPLTLGGGYLLSLGGSPFYFISGVVVLIAAWGFIKRQRWSTMVYAAWLLVLLAWSLWEAGLHWWPLSTRLGLPAIIGFIMAIPASRRGLADTPAFAEGKPVLAMSLLSALVAVMGMPFHLHEIEGKLSMEVVNPDAKTGDTAQAEGDWEAYTGSHHGQHYSKLGQITTENVNKLDVAWQIQTGDKKGPGDVHETTYQATPLKIGNSLYLCTPHSMAIALDADTGAEKWRFDAQAGLEKGRQHQTCRGVSFYRGADVTPVAAAVAAVAGAQPAALLEAPVAQASAAPKATMCKDRIFLPSSNAKLFALDAETGKPCEDFGDKGAIDLMHNMPNKQPGYLNPTSPPVVVGDTLIIGHSVNDNYAVESPSGVIRAYDVHTGKLLWNWDSGNPDATEPFDPANPAQVYKASSPNSWTVFSADAELGLVYVPLGNRVPDQLGQYRNEHEEKYTAAVVALDIKTGKLKWHHQTVHHDLWDMDLASQPVLLDLDLEKGRTPALVLPTKQGDVYVLDRRDGSPIHAVTERPAPQGSDIPGEHTVATQPLSALSFEPPKLQESDMWGASLIDQMMCRIQFKKLRYEGRYTAPSLQGTLVYPGNFGTFNWGSIAVDPQRQVMFGMPTYLAFVSTLIPRSELKGDTVMNLGEQGINANDGAGYAVKMHPFLSPIGVPCQTPPWGTVAAADLRTGKIAYQYRNGTIRDLSPIPLPIKVGVPGIGGPLMISSGVAFLGAAVDNNFRAYDVATGKELWNVRLPAGGQATPMTYLNSKGEQMVVLVAGGHGSIGTKAGDYVIAYKLKK</sequence>
<comment type="caution">
    <text evidence="6">The sequence shown here is derived from an EMBL/GenBank/DDBJ whole genome shotgun (WGS) entry which is preliminary data.</text>
</comment>
<dbReference type="PANTHER" id="PTHR32303:SF4">
    <property type="entry name" value="QUINOPROTEIN GLUCOSE DEHYDROGENASE"/>
    <property type="match status" value="1"/>
</dbReference>
<dbReference type="InterPro" id="IPR011047">
    <property type="entry name" value="Quinoprotein_ADH-like_sf"/>
</dbReference>
<feature type="domain" description="Pyrrolo-quinoline quinone repeat" evidence="5">
    <location>
        <begin position="161"/>
        <end position="781"/>
    </location>
</feature>
<accession>A0A2A7UT75</accession>
<feature type="transmembrane region" description="Helical" evidence="4">
    <location>
        <begin position="114"/>
        <end position="133"/>
    </location>
</feature>
<dbReference type="CDD" id="cd10280">
    <property type="entry name" value="PQQ_mGDH"/>
    <property type="match status" value="1"/>
</dbReference>
<keyword evidence="3 6" id="KW-0560">Oxidoreductase</keyword>
<proteinExistence type="inferred from homology"/>
<dbReference type="GeneID" id="80800315"/>
<dbReference type="InterPro" id="IPR002372">
    <property type="entry name" value="PQQ_rpt_dom"/>
</dbReference>
<dbReference type="GO" id="GO:0008876">
    <property type="term" value="F:quinoprotein glucose dehydrogenase activity"/>
    <property type="evidence" value="ECO:0007669"/>
    <property type="project" value="UniProtKB-EC"/>
</dbReference>
<dbReference type="GO" id="GO:0016020">
    <property type="term" value="C:membrane"/>
    <property type="evidence" value="ECO:0007669"/>
    <property type="project" value="InterPro"/>
</dbReference>
<keyword evidence="7" id="KW-1185">Reference proteome</keyword>
<evidence type="ECO:0000256" key="2">
    <source>
        <dbReference type="ARBA" id="ARBA00008156"/>
    </source>
</evidence>
<dbReference type="PANTHER" id="PTHR32303">
    <property type="entry name" value="QUINOPROTEIN ALCOHOL DEHYDROGENASE (CYTOCHROME C)"/>
    <property type="match status" value="1"/>
</dbReference>
<keyword evidence="4" id="KW-1133">Transmembrane helix</keyword>
<dbReference type="SMART" id="SM00564">
    <property type="entry name" value="PQQ"/>
    <property type="match status" value="4"/>
</dbReference>
<dbReference type="OrthoDB" id="9794322at2"/>
<dbReference type="RefSeq" id="WP_066540662.1">
    <property type="nucleotide sequence ID" value="NZ_DALZQJ010000005.1"/>
</dbReference>
<evidence type="ECO:0000256" key="1">
    <source>
        <dbReference type="ARBA" id="ARBA00001931"/>
    </source>
</evidence>
<protein>
    <submittedName>
        <fullName evidence="6">Membrane-bound PQQ-dependent dehydrogenase, glucose/quinate/shikimate family</fullName>
        <ecNumber evidence="6">1.1.5.2</ecNumber>
    </submittedName>
</protein>
<evidence type="ECO:0000259" key="5">
    <source>
        <dbReference type="Pfam" id="PF01011"/>
    </source>
</evidence>
<feature type="transmembrane region" description="Helical" evidence="4">
    <location>
        <begin position="83"/>
        <end position="102"/>
    </location>
</feature>
<gene>
    <name evidence="6" type="ORF">CRM82_06870</name>
</gene>
<dbReference type="InterPro" id="IPR017511">
    <property type="entry name" value="PQQ_mDH"/>
</dbReference>
<keyword evidence="4" id="KW-0812">Transmembrane</keyword>
<evidence type="ECO:0000256" key="4">
    <source>
        <dbReference type="SAM" id="Phobius"/>
    </source>
</evidence>
<dbReference type="NCBIfam" id="TIGR03074">
    <property type="entry name" value="PQQ_membr_DH"/>
    <property type="match status" value="1"/>
</dbReference>
<dbReference type="EMBL" id="PDEA01000001">
    <property type="protein sequence ID" value="PEH88361.1"/>
    <property type="molecule type" value="Genomic_DNA"/>
</dbReference>
<dbReference type="Gene3D" id="2.140.10.10">
    <property type="entry name" value="Quinoprotein alcohol dehydrogenase-like superfamily"/>
    <property type="match status" value="1"/>
</dbReference>
<name>A0A2A7UT75_COMTR</name>
<evidence type="ECO:0000313" key="7">
    <source>
        <dbReference type="Proteomes" id="UP000220246"/>
    </source>
</evidence>
<keyword evidence="4" id="KW-0472">Membrane</keyword>
<dbReference type="Proteomes" id="UP000220246">
    <property type="component" value="Unassembled WGS sequence"/>
</dbReference>
<feature type="transmembrane region" description="Helical" evidence="4">
    <location>
        <begin position="29"/>
        <end position="47"/>
    </location>
</feature>
<organism evidence="6 7">
    <name type="scientific">Comamonas terrigena</name>
    <dbReference type="NCBI Taxonomy" id="32013"/>
    <lineage>
        <taxon>Bacteria</taxon>
        <taxon>Pseudomonadati</taxon>
        <taxon>Pseudomonadota</taxon>
        <taxon>Betaproteobacteria</taxon>
        <taxon>Burkholderiales</taxon>
        <taxon>Comamonadaceae</taxon>
        <taxon>Comamonas</taxon>
    </lineage>
</organism>
<dbReference type="STRING" id="1219032.GCA_001515545_03497"/>
<dbReference type="InterPro" id="IPR018391">
    <property type="entry name" value="PQQ_b-propeller_rpt"/>
</dbReference>
<comment type="cofactor">
    <cofactor evidence="1">
        <name>pyrroloquinoline quinone</name>
        <dbReference type="ChEBI" id="CHEBI:58442"/>
    </cofactor>
</comment>
<reference evidence="7" key="1">
    <citation type="submission" date="2017-09" db="EMBL/GenBank/DDBJ databases">
        <title>FDA dAtabase for Regulatory Grade micrObial Sequences (FDA-ARGOS): Supporting development and validation of Infectious Disease Dx tests.</title>
        <authorList>
            <person name="Minogue T."/>
            <person name="Wolcott M."/>
            <person name="Wasieloski L."/>
            <person name="Aguilar W."/>
            <person name="Moore D."/>
            <person name="Tallon L."/>
            <person name="Sadzewicz L."/>
            <person name="Ott S."/>
            <person name="Zhao X."/>
            <person name="Nagaraj S."/>
            <person name="Vavikolanu K."/>
            <person name="Aluvathingal J."/>
            <person name="Nadendla S."/>
            <person name="Sichtig H."/>
        </authorList>
    </citation>
    <scope>NUCLEOTIDE SEQUENCE [LARGE SCALE GENOMIC DNA]</scope>
    <source>
        <strain evidence="7">FDAARGOS_394</strain>
    </source>
</reference>
<dbReference type="GO" id="GO:0048038">
    <property type="term" value="F:quinone binding"/>
    <property type="evidence" value="ECO:0007669"/>
    <property type="project" value="InterPro"/>
</dbReference>